<dbReference type="Pfam" id="PF15980">
    <property type="entry name" value="ComGF"/>
    <property type="match status" value="1"/>
</dbReference>
<dbReference type="STRING" id="862969.SCI_1728"/>
<dbReference type="InterPro" id="IPR016977">
    <property type="entry name" value="ComGF"/>
</dbReference>
<evidence type="ECO:0000313" key="1">
    <source>
        <dbReference type="EMBL" id="KIC77546.1"/>
    </source>
</evidence>
<dbReference type="PIRSF" id="PIRSF031611">
    <property type="entry name" value="Competence_ComGF"/>
    <property type="match status" value="1"/>
</dbReference>
<dbReference type="RefSeq" id="WP_003035329.1">
    <property type="nucleotide sequence ID" value="NZ_CP069558.1"/>
</dbReference>
<proteinExistence type="predicted"/>
<comment type="caution">
    <text evidence="1">The sequence shown here is derived from an EMBL/GenBank/DDBJ whole genome shotgun (WGS) entry which is preliminary data.</text>
</comment>
<dbReference type="EMBL" id="JWIY01000003">
    <property type="protein sequence ID" value="KIC77546.1"/>
    <property type="molecule type" value="Genomic_DNA"/>
</dbReference>
<gene>
    <name evidence="1" type="ORF">RN79_07550</name>
</gene>
<dbReference type="eggNOG" id="COG4940">
    <property type="taxonomic scope" value="Bacteria"/>
</dbReference>
<protein>
    <submittedName>
        <fullName evidence="1">Competence protein ComGF</fullName>
    </submittedName>
</protein>
<accession>A0A0C1K457</accession>
<evidence type="ECO:0000313" key="2">
    <source>
        <dbReference type="Proteomes" id="UP000031339"/>
    </source>
</evidence>
<dbReference type="Proteomes" id="UP000031339">
    <property type="component" value="Unassembled WGS sequence"/>
</dbReference>
<dbReference type="OrthoDB" id="2231423at2"/>
<sequence length="145" mass="16866">MFKANKVKAFTLLEALVALFVISGSVLLFQSMTRLLASEVRARQHSEQREWLLFAHQLEAELIRSSFEKVENNRLYMKQDGKTIAFGKSSGQDFRKTNANGKGYQPMIYNVKKAEISQKNELIHIRMTFKRGLEREFVYRVETKS</sequence>
<dbReference type="AlphaFoldDB" id="A0A0C1K457"/>
<organism evidence="1 2">
    <name type="scientific">Streptococcus constellatus</name>
    <dbReference type="NCBI Taxonomy" id="76860"/>
    <lineage>
        <taxon>Bacteria</taxon>
        <taxon>Bacillati</taxon>
        <taxon>Bacillota</taxon>
        <taxon>Bacilli</taxon>
        <taxon>Lactobacillales</taxon>
        <taxon>Streptococcaceae</taxon>
        <taxon>Streptococcus</taxon>
        <taxon>Streptococcus anginosus group</taxon>
    </lineage>
</organism>
<dbReference type="NCBIfam" id="NF041002">
    <property type="entry name" value="pilin_ComGF"/>
    <property type="match status" value="1"/>
</dbReference>
<reference evidence="1 2" key="1">
    <citation type="submission" date="2014-12" db="EMBL/GenBank/DDBJ databases">
        <title>Partial genome sequence of Streptococcus constellatus KCOM 1650 (= ChDC B144).</title>
        <authorList>
            <person name="Kook J.-K."/>
            <person name="Park S.-N."/>
            <person name="Lim Y.K."/>
            <person name="Jo E."/>
        </authorList>
    </citation>
    <scope>NUCLEOTIDE SEQUENCE [LARGE SCALE GENOMIC DNA]</scope>
    <source>
        <strain evidence="1 2">KCOM 1650</strain>
    </source>
</reference>
<name>A0A0C1K457_STRCV</name>